<evidence type="ECO:0000256" key="2">
    <source>
        <dbReference type="ARBA" id="ARBA00022741"/>
    </source>
</evidence>
<dbReference type="Proteomes" id="UP000485058">
    <property type="component" value="Unassembled WGS sequence"/>
</dbReference>
<dbReference type="Pfam" id="PF00069">
    <property type="entry name" value="Pkinase"/>
    <property type="match status" value="1"/>
</dbReference>
<dbReference type="SUPFAM" id="SSF56112">
    <property type="entry name" value="Protein kinase-like (PK-like)"/>
    <property type="match status" value="1"/>
</dbReference>
<protein>
    <submittedName>
        <fullName evidence="8">Monopolar spindle protein 1</fullName>
    </submittedName>
</protein>
<keyword evidence="3" id="KW-0418">Kinase</keyword>
<evidence type="ECO:0000313" key="8">
    <source>
        <dbReference type="EMBL" id="GFH14064.1"/>
    </source>
</evidence>
<evidence type="ECO:0000313" key="9">
    <source>
        <dbReference type="Proteomes" id="UP000485058"/>
    </source>
</evidence>
<dbReference type="SMART" id="SM00220">
    <property type="entry name" value="S_TKc"/>
    <property type="match status" value="1"/>
</dbReference>
<dbReference type="PANTHER" id="PTHR44329">
    <property type="entry name" value="SERINE/THREONINE-PROTEIN KINASE TNNI3K-RELATED"/>
    <property type="match status" value="1"/>
</dbReference>
<proteinExistence type="inferred from homology"/>
<keyword evidence="9" id="KW-1185">Reference proteome</keyword>
<evidence type="ECO:0000256" key="3">
    <source>
        <dbReference type="ARBA" id="ARBA00022777"/>
    </source>
</evidence>
<comment type="similarity">
    <text evidence="6">Belongs to the protein kinase superfamily.</text>
</comment>
<dbReference type="InterPro" id="IPR011009">
    <property type="entry name" value="Kinase-like_dom_sf"/>
</dbReference>
<comment type="caution">
    <text evidence="8">The sequence shown here is derived from an EMBL/GenBank/DDBJ whole genome shotgun (WGS) entry which is preliminary data.</text>
</comment>
<evidence type="ECO:0000256" key="6">
    <source>
        <dbReference type="RuleBase" id="RU000304"/>
    </source>
</evidence>
<organism evidence="8 9">
    <name type="scientific">Haematococcus lacustris</name>
    <name type="common">Green alga</name>
    <name type="synonym">Haematococcus pluvialis</name>
    <dbReference type="NCBI Taxonomy" id="44745"/>
    <lineage>
        <taxon>Eukaryota</taxon>
        <taxon>Viridiplantae</taxon>
        <taxon>Chlorophyta</taxon>
        <taxon>core chlorophytes</taxon>
        <taxon>Chlorophyceae</taxon>
        <taxon>CS clade</taxon>
        <taxon>Chlamydomonadales</taxon>
        <taxon>Haematococcaceae</taxon>
        <taxon>Haematococcus</taxon>
    </lineage>
</organism>
<dbReference type="AlphaFoldDB" id="A0A699Z568"/>
<dbReference type="EMBL" id="BLLF01000682">
    <property type="protein sequence ID" value="GFH14064.1"/>
    <property type="molecule type" value="Genomic_DNA"/>
</dbReference>
<dbReference type="InterPro" id="IPR051681">
    <property type="entry name" value="Ser/Thr_Kinases-Pseudokinases"/>
</dbReference>
<dbReference type="PROSITE" id="PS50011">
    <property type="entry name" value="PROTEIN_KINASE_DOM"/>
    <property type="match status" value="1"/>
</dbReference>
<keyword evidence="6" id="KW-0723">Serine/threonine-protein kinase</keyword>
<dbReference type="InterPro" id="IPR008271">
    <property type="entry name" value="Ser/Thr_kinase_AS"/>
</dbReference>
<feature type="binding site" evidence="5">
    <location>
        <position position="76"/>
    </location>
    <ligand>
        <name>ATP</name>
        <dbReference type="ChEBI" id="CHEBI:30616"/>
    </ligand>
</feature>
<feature type="domain" description="Protein kinase" evidence="7">
    <location>
        <begin position="49"/>
        <end position="326"/>
    </location>
</feature>
<accession>A0A699Z568</accession>
<evidence type="ECO:0000256" key="1">
    <source>
        <dbReference type="ARBA" id="ARBA00022679"/>
    </source>
</evidence>
<dbReference type="PROSITE" id="PS00107">
    <property type="entry name" value="PROTEIN_KINASE_ATP"/>
    <property type="match status" value="1"/>
</dbReference>
<evidence type="ECO:0000259" key="7">
    <source>
        <dbReference type="PROSITE" id="PS50011"/>
    </source>
</evidence>
<sequence length="344" mass="39477">MLEDLDYRLSWALRDLRAHQLVLRAQGELAVHLSGFPPDMQQQVFDQVDHGAELLGDGGSADVYAVVLGGQTYAVKVMNLYDINTARPYHFRDICTTFLRHQRSPYIELPLHTFLRLKDHPTEGTQYFLYTVWPRRHMDVDQLLCRRALAPLEVLTIMLHTVLALQDLSLARMVHADVKPPNVLVMLGEDGLVQTAHLTDFGSVQFVSAGSEAAPAIWDGALAWNWPPEQRELVFLEHCDVWGLGLLYSCMTVCNPTREEVTNQLQDMTLSERDFERVRDRELLPDRWTDPAELRALTLLMRRCVVRDPHKRPSIRDLAITIHQLREQLTQRGRQPVGASYKQQ</sequence>
<keyword evidence="2 5" id="KW-0547">Nucleotide-binding</keyword>
<name>A0A699Z568_HAELA</name>
<dbReference type="InterPro" id="IPR017441">
    <property type="entry name" value="Protein_kinase_ATP_BS"/>
</dbReference>
<dbReference type="GO" id="GO:0004674">
    <property type="term" value="F:protein serine/threonine kinase activity"/>
    <property type="evidence" value="ECO:0007669"/>
    <property type="project" value="UniProtKB-KW"/>
</dbReference>
<dbReference type="Gene3D" id="1.10.510.10">
    <property type="entry name" value="Transferase(Phosphotransferase) domain 1"/>
    <property type="match status" value="1"/>
</dbReference>
<evidence type="ECO:0000256" key="4">
    <source>
        <dbReference type="ARBA" id="ARBA00022840"/>
    </source>
</evidence>
<keyword evidence="1" id="KW-0808">Transferase</keyword>
<keyword evidence="4 5" id="KW-0067">ATP-binding</keyword>
<dbReference type="PROSITE" id="PS00108">
    <property type="entry name" value="PROTEIN_KINASE_ST"/>
    <property type="match status" value="1"/>
</dbReference>
<gene>
    <name evidence="8" type="ORF">HaLaN_10042</name>
</gene>
<dbReference type="GO" id="GO:0005524">
    <property type="term" value="F:ATP binding"/>
    <property type="evidence" value="ECO:0007669"/>
    <property type="project" value="UniProtKB-UniRule"/>
</dbReference>
<reference evidence="8 9" key="1">
    <citation type="submission" date="2020-02" db="EMBL/GenBank/DDBJ databases">
        <title>Draft genome sequence of Haematococcus lacustris strain NIES-144.</title>
        <authorList>
            <person name="Morimoto D."/>
            <person name="Nakagawa S."/>
            <person name="Yoshida T."/>
            <person name="Sawayama S."/>
        </authorList>
    </citation>
    <scope>NUCLEOTIDE SEQUENCE [LARGE SCALE GENOMIC DNA]</scope>
    <source>
        <strain evidence="8 9">NIES-144</strain>
    </source>
</reference>
<evidence type="ECO:0000256" key="5">
    <source>
        <dbReference type="PROSITE-ProRule" id="PRU10141"/>
    </source>
</evidence>
<dbReference type="InterPro" id="IPR000719">
    <property type="entry name" value="Prot_kinase_dom"/>
</dbReference>